<dbReference type="PATRIC" id="fig|1388762.3.peg.1528"/>
<gene>
    <name evidence="3" type="ORF">O164_07620</name>
</gene>
<dbReference type="PANTHER" id="PTHR46268:SF6">
    <property type="entry name" value="UNIVERSAL STRESS PROTEIN UP12"/>
    <property type="match status" value="1"/>
</dbReference>
<evidence type="ECO:0000313" key="4">
    <source>
        <dbReference type="Proteomes" id="UP000018511"/>
    </source>
</evidence>
<sequence>MAVSKERIENRHAHCAQGHRHRSLCAALDKESHMSHLNHVLVATDLSTSARNAAERAAHLSKAQQASLDLLYVANPAPFERLKQLVAPGDDLLKRVLDTAGEKIRALAAMLFQRHDIAAGVQVAHGSVTTEITRVVQDKRSDLLVCGAKGQSVARRLLLGSTVQKMLNRMPCPLLVVKQAPRDAYRTLLVAVDFSPSSLRSIELAKAIAPQAEIILLHVYEAPFEGSMRFAHIDHETLAHYRNVIRKDAVQQLAALSETAGVADARQIVVHGDPAWRIAEQEQELECDLIVVGKQGESALEELLIGSVTKHVLNESQCDVLVSP</sequence>
<protein>
    <submittedName>
        <fullName evidence="3">Universal stress protein</fullName>
    </submittedName>
</protein>
<proteinExistence type="inferred from homology"/>
<evidence type="ECO:0000259" key="2">
    <source>
        <dbReference type="Pfam" id="PF00582"/>
    </source>
</evidence>
<feature type="domain" description="UspA" evidence="2">
    <location>
        <begin position="38"/>
        <end position="178"/>
    </location>
</feature>
<dbReference type="EMBL" id="AXUP01000080">
    <property type="protein sequence ID" value="ESW40200.1"/>
    <property type="molecule type" value="Genomic_DNA"/>
</dbReference>
<dbReference type="PANTHER" id="PTHR46268">
    <property type="entry name" value="STRESS RESPONSE PROTEIN NHAX"/>
    <property type="match status" value="1"/>
</dbReference>
<feature type="domain" description="UspA" evidence="2">
    <location>
        <begin position="185"/>
        <end position="323"/>
    </location>
</feature>
<dbReference type="InterPro" id="IPR014729">
    <property type="entry name" value="Rossmann-like_a/b/a_fold"/>
</dbReference>
<dbReference type="CDD" id="cd00293">
    <property type="entry name" value="USP-like"/>
    <property type="match status" value="2"/>
</dbReference>
<comment type="caution">
    <text evidence="3">The sequence shown here is derived from an EMBL/GenBank/DDBJ whole genome shotgun (WGS) entry which is preliminary data.</text>
</comment>
<dbReference type="InterPro" id="IPR006016">
    <property type="entry name" value="UspA"/>
</dbReference>
<evidence type="ECO:0000313" key="3">
    <source>
        <dbReference type="EMBL" id="ESW40200.1"/>
    </source>
</evidence>
<dbReference type="SUPFAM" id="SSF52402">
    <property type="entry name" value="Adenine nucleotide alpha hydrolases-like"/>
    <property type="match status" value="2"/>
</dbReference>
<accession>V7DFB4</accession>
<evidence type="ECO:0000256" key="1">
    <source>
        <dbReference type="ARBA" id="ARBA00008791"/>
    </source>
</evidence>
<dbReference type="Pfam" id="PF00582">
    <property type="entry name" value="Usp"/>
    <property type="match status" value="2"/>
</dbReference>
<dbReference type="InterPro" id="IPR006015">
    <property type="entry name" value="Universal_stress_UspA"/>
</dbReference>
<comment type="similarity">
    <text evidence="1">Belongs to the universal stress protein A family.</text>
</comment>
<organism evidence="3 4">
    <name type="scientific">Pseudomonas taiwanensis SJ9</name>
    <dbReference type="NCBI Taxonomy" id="1388762"/>
    <lineage>
        <taxon>Bacteria</taxon>
        <taxon>Pseudomonadati</taxon>
        <taxon>Pseudomonadota</taxon>
        <taxon>Gammaproteobacteria</taxon>
        <taxon>Pseudomonadales</taxon>
        <taxon>Pseudomonadaceae</taxon>
        <taxon>Pseudomonas</taxon>
    </lineage>
</organism>
<dbReference type="Proteomes" id="UP000018511">
    <property type="component" value="Unassembled WGS sequence"/>
</dbReference>
<dbReference type="PRINTS" id="PR01438">
    <property type="entry name" value="UNVRSLSTRESS"/>
</dbReference>
<reference evidence="3 4" key="1">
    <citation type="submission" date="2013-10" db="EMBL/GenBank/DDBJ databases">
        <title>Whole Genome Shotgun Sequence of Pseudomonas taiwanensis SJ9.</title>
        <authorList>
            <person name="Hong S.-J."/>
            <person name="Shin J.-H."/>
        </authorList>
    </citation>
    <scope>NUCLEOTIDE SEQUENCE [LARGE SCALE GENOMIC DNA]</scope>
    <source>
        <strain evidence="3 4">SJ9</strain>
    </source>
</reference>
<dbReference type="Gene3D" id="3.40.50.620">
    <property type="entry name" value="HUPs"/>
    <property type="match status" value="2"/>
</dbReference>
<dbReference type="AlphaFoldDB" id="V7DFB4"/>
<name>V7DFB4_9PSED</name>